<organism evidence="1">
    <name type="scientific">Homalodisca liturata</name>
    <dbReference type="NCBI Taxonomy" id="320908"/>
    <lineage>
        <taxon>Eukaryota</taxon>
        <taxon>Metazoa</taxon>
        <taxon>Ecdysozoa</taxon>
        <taxon>Arthropoda</taxon>
        <taxon>Hexapoda</taxon>
        <taxon>Insecta</taxon>
        <taxon>Pterygota</taxon>
        <taxon>Neoptera</taxon>
        <taxon>Paraneoptera</taxon>
        <taxon>Hemiptera</taxon>
        <taxon>Auchenorrhyncha</taxon>
        <taxon>Membracoidea</taxon>
        <taxon>Cicadellidae</taxon>
        <taxon>Cicadellinae</taxon>
        <taxon>Proconiini</taxon>
        <taxon>Homalodisca</taxon>
    </lineage>
</organism>
<evidence type="ECO:0000313" key="1">
    <source>
        <dbReference type="EMBL" id="JAS91533.1"/>
    </source>
</evidence>
<gene>
    <name evidence="1" type="ORF">g.18214</name>
</gene>
<name>A0A1B6IX84_9HEMI</name>
<reference evidence="1" key="1">
    <citation type="submission" date="2015-11" db="EMBL/GenBank/DDBJ databases">
        <title>De novo transcriptome assembly of four potential Pierce s Disease insect vectors from Arizona vineyards.</title>
        <authorList>
            <person name="Tassone E.E."/>
        </authorList>
    </citation>
    <scope>NUCLEOTIDE SEQUENCE</scope>
</reference>
<sequence length="150" mass="16944">MYSILDYTVIGLILLSKHIHSDIIGHVLTLDYVVCNLLLQPQTGQEEKLSSELLQLYIALDDIHDMLRDEREAGKAIVQKVLEGGGLRLPSIKPNYSLIMTAFNWTTDESKALGALFKDTVGMWRNIQIGMDIVPTTEIDYNLNPEKDKK</sequence>
<dbReference type="EMBL" id="GECU01016173">
    <property type="protein sequence ID" value="JAS91533.1"/>
    <property type="molecule type" value="Transcribed_RNA"/>
</dbReference>
<proteinExistence type="predicted"/>
<dbReference type="AlphaFoldDB" id="A0A1B6IX84"/>
<accession>A0A1B6IX84</accession>
<protein>
    <submittedName>
        <fullName evidence="1">Uncharacterized protein</fullName>
    </submittedName>
</protein>